<dbReference type="Proteomes" id="UP000252770">
    <property type="component" value="Unassembled WGS sequence"/>
</dbReference>
<accession>A0A367YS51</accession>
<keyword evidence="1" id="KW-0677">Repeat</keyword>
<reference evidence="3 4" key="1">
    <citation type="submission" date="2018-07" db="EMBL/GenBank/DDBJ databases">
        <title>Desertimonas flava gen. nov. sp. nov.</title>
        <authorList>
            <person name="Liu S."/>
        </authorList>
    </citation>
    <scope>NUCLEOTIDE SEQUENCE [LARGE SCALE GENOMIC DNA]</scope>
    <source>
        <strain evidence="3 4">16Sb5-5</strain>
    </source>
</reference>
<dbReference type="SUPFAM" id="SSF81923">
    <property type="entry name" value="Double Clp-N motif"/>
    <property type="match status" value="2"/>
</dbReference>
<evidence type="ECO:0000313" key="3">
    <source>
        <dbReference type="EMBL" id="RCK68716.1"/>
    </source>
</evidence>
<dbReference type="InterPro" id="IPR036628">
    <property type="entry name" value="Clp_N_dom_sf"/>
</dbReference>
<dbReference type="InterPro" id="IPR004176">
    <property type="entry name" value="Clp_R_N"/>
</dbReference>
<dbReference type="Gene3D" id="1.10.1780.10">
    <property type="entry name" value="Clp, N-terminal domain"/>
    <property type="match status" value="2"/>
</dbReference>
<evidence type="ECO:0000256" key="1">
    <source>
        <dbReference type="PROSITE-ProRule" id="PRU01251"/>
    </source>
</evidence>
<comment type="caution">
    <text evidence="3">The sequence shown here is derived from an EMBL/GenBank/DDBJ whole genome shotgun (WGS) entry which is preliminary data.</text>
</comment>
<sequence length="186" mass="19904">MFEKFTAEARRTVVLAQEDARSRHQGQVRTENLLICLYDPPGAESVGAEVLTRAGLPRSEAAAAVQAIARTDPSGPDAQKLWRLGIDLDAVRSQAEEAFGPGALERTRAGRRRAREGHIPFDAAARTALELTLREALDLGHRHLGTEHLVLGLVRAEAGAAAHIMAAAGLTLDGLRAAVAELAPRR</sequence>
<dbReference type="PROSITE" id="PS51903">
    <property type="entry name" value="CLP_R"/>
    <property type="match status" value="1"/>
</dbReference>
<keyword evidence="4" id="KW-1185">Reference proteome</keyword>
<keyword evidence="3" id="KW-0645">Protease</keyword>
<organism evidence="3 4">
    <name type="scientific">Desertihabitans brevis</name>
    <dbReference type="NCBI Taxonomy" id="2268447"/>
    <lineage>
        <taxon>Bacteria</taxon>
        <taxon>Bacillati</taxon>
        <taxon>Actinomycetota</taxon>
        <taxon>Actinomycetes</taxon>
        <taxon>Propionibacteriales</taxon>
        <taxon>Propionibacteriaceae</taxon>
        <taxon>Desertihabitans</taxon>
    </lineage>
</organism>
<keyword evidence="3" id="KW-0378">Hydrolase</keyword>
<evidence type="ECO:0000259" key="2">
    <source>
        <dbReference type="PROSITE" id="PS51903"/>
    </source>
</evidence>
<feature type="domain" description="Clp R" evidence="2">
    <location>
        <begin position="2"/>
        <end position="186"/>
    </location>
</feature>
<proteinExistence type="predicted"/>
<dbReference type="EMBL" id="QOUI01000009">
    <property type="protein sequence ID" value="RCK68716.1"/>
    <property type="molecule type" value="Genomic_DNA"/>
</dbReference>
<evidence type="ECO:0000313" key="4">
    <source>
        <dbReference type="Proteomes" id="UP000252770"/>
    </source>
</evidence>
<dbReference type="AlphaFoldDB" id="A0A367YS51"/>
<dbReference type="GO" id="GO:0006508">
    <property type="term" value="P:proteolysis"/>
    <property type="evidence" value="ECO:0007669"/>
    <property type="project" value="UniProtKB-KW"/>
</dbReference>
<dbReference type="Pfam" id="PF02861">
    <property type="entry name" value="Clp_N"/>
    <property type="match status" value="1"/>
</dbReference>
<dbReference type="RefSeq" id="WP_114127342.1">
    <property type="nucleotide sequence ID" value="NZ_QOUI01000009.1"/>
</dbReference>
<name>A0A367YS51_9ACTN</name>
<gene>
    <name evidence="3" type="ORF">DT076_14090</name>
</gene>
<protein>
    <submittedName>
        <fullName evidence="3">Clp protease</fullName>
    </submittedName>
</protein>
<dbReference type="GO" id="GO:0008233">
    <property type="term" value="F:peptidase activity"/>
    <property type="evidence" value="ECO:0007669"/>
    <property type="project" value="UniProtKB-KW"/>
</dbReference>